<comment type="caution">
    <text evidence="2">The sequence shown here is derived from an EMBL/GenBank/DDBJ whole genome shotgun (WGS) entry which is preliminary data.</text>
</comment>
<reference evidence="2 3" key="1">
    <citation type="journal article" date="2013" name="PLoS Genet.">
        <title>Plant-symbiotic fungi as chemical engineers: Multi-genome analysis of the Clavicipitaceae reveals dynamics of alkaloid loci.</title>
        <authorList>
            <person name="Schardl C.L."/>
            <person name="Young C.A."/>
            <person name="Hesse U."/>
            <person name="Amyotte S.G."/>
            <person name="Andreeva K."/>
            <person name="Calie P.J."/>
            <person name="Fleetwood D.J."/>
            <person name="Haws D.C."/>
            <person name="Moore N."/>
            <person name="Oeser B."/>
            <person name="Panaccione D.G."/>
            <person name="Schweri K.K."/>
            <person name="Voisey C.R."/>
            <person name="Farman M.L."/>
            <person name="Jaromczyk J.W."/>
            <person name="Roe B.A."/>
            <person name="O'Sullivan D.M."/>
            <person name="Scott B."/>
            <person name="Tudzynski P."/>
            <person name="An Z."/>
            <person name="Arnaoudova E.G."/>
            <person name="Bullock C.T."/>
            <person name="Charlton N.D."/>
            <person name="Chen L."/>
            <person name="Cox M."/>
            <person name="Dinkins R.D."/>
            <person name="Florea S."/>
            <person name="Glenn A.E."/>
            <person name="Gordon A."/>
            <person name="Gueldener U."/>
            <person name="Harris D.R."/>
            <person name="Hollin W."/>
            <person name="Jaromczyk J."/>
            <person name="Johnson R.D."/>
            <person name="Khan A.K."/>
            <person name="Leistner E."/>
            <person name="Leuchtmann A."/>
            <person name="Li C."/>
            <person name="Liu J."/>
            <person name="Liu J."/>
            <person name="Liu M."/>
            <person name="Mace W."/>
            <person name="Machado C."/>
            <person name="Nagabhyru P."/>
            <person name="Pan J."/>
            <person name="Schmid J."/>
            <person name="Sugawara K."/>
            <person name="Steiner U."/>
            <person name="Takach J.E."/>
            <person name="Tanaka E."/>
            <person name="Webb J.S."/>
            <person name="Wilson E.V."/>
            <person name="Wiseman J.L."/>
            <person name="Yoshida R."/>
            <person name="Zeng Z."/>
        </authorList>
    </citation>
    <scope>NUCLEOTIDE SEQUENCE [LARGE SCALE GENOMIC DNA]</scope>
    <source>
        <strain evidence="2 3">20.1</strain>
    </source>
</reference>
<protein>
    <submittedName>
        <fullName evidence="2">Uncharacterized protein</fullName>
    </submittedName>
</protein>
<dbReference type="HOGENOM" id="CLU_2333462_0_0_1"/>
<feature type="compositionally biased region" description="Basic and acidic residues" evidence="1">
    <location>
        <begin position="47"/>
        <end position="56"/>
    </location>
</feature>
<dbReference type="AlphaFoldDB" id="M1W6T3"/>
<keyword evidence="3" id="KW-1185">Reference proteome</keyword>
<sequence length="98" mass="10706">MAPASPLPFVKSRPVTAVSPEHPPVTEHRIKVFPSLPGTPGHDDDDGYSKEREETDIHESRIFERTPNSSLESEISRFFVASGDGTDSWQLVGCSAIA</sequence>
<name>M1W6T3_CLAP2</name>
<evidence type="ECO:0000313" key="2">
    <source>
        <dbReference type="EMBL" id="CCE28018.1"/>
    </source>
</evidence>
<dbReference type="VEuPathDB" id="FungiDB:CPUR_01492"/>
<dbReference type="Proteomes" id="UP000016801">
    <property type="component" value="Unassembled WGS sequence"/>
</dbReference>
<accession>M1W6T3</accession>
<organism evidence="2 3">
    <name type="scientific">Claviceps purpurea (strain 20.1)</name>
    <name type="common">Ergot fungus</name>
    <name type="synonym">Sphacelia segetum</name>
    <dbReference type="NCBI Taxonomy" id="1111077"/>
    <lineage>
        <taxon>Eukaryota</taxon>
        <taxon>Fungi</taxon>
        <taxon>Dikarya</taxon>
        <taxon>Ascomycota</taxon>
        <taxon>Pezizomycotina</taxon>
        <taxon>Sordariomycetes</taxon>
        <taxon>Hypocreomycetidae</taxon>
        <taxon>Hypocreales</taxon>
        <taxon>Clavicipitaceae</taxon>
        <taxon>Claviceps</taxon>
    </lineage>
</organism>
<proteinExistence type="predicted"/>
<evidence type="ECO:0000256" key="1">
    <source>
        <dbReference type="SAM" id="MobiDB-lite"/>
    </source>
</evidence>
<dbReference type="EMBL" id="CAGA01000007">
    <property type="protein sequence ID" value="CCE28018.1"/>
    <property type="molecule type" value="Genomic_DNA"/>
</dbReference>
<evidence type="ECO:0000313" key="3">
    <source>
        <dbReference type="Proteomes" id="UP000016801"/>
    </source>
</evidence>
<feature type="region of interest" description="Disordered" evidence="1">
    <location>
        <begin position="15"/>
        <end position="56"/>
    </location>
</feature>
<gene>
    <name evidence="2" type="ORF">CPUR_01492</name>
</gene>